<proteinExistence type="predicted"/>
<keyword evidence="1 3" id="KW-0238">DNA-binding</keyword>
<dbReference type="PROSITE" id="PS51755">
    <property type="entry name" value="OMPR_PHOB"/>
    <property type="match status" value="1"/>
</dbReference>
<reference evidence="6" key="1">
    <citation type="submission" date="2023-06" db="EMBL/GenBank/DDBJ databases">
        <title>Identification and characterization of horizontal gene transfer across gut microbiota members of farm animals based on homology search.</title>
        <authorList>
            <person name="Schwarzerova J."/>
            <person name="Nykrynova M."/>
            <person name="Jureckova K."/>
            <person name="Cejkova D."/>
            <person name="Rychlik I."/>
        </authorList>
    </citation>
    <scope>NUCLEOTIDE SEQUENCE</scope>
    <source>
        <strain evidence="6">153_Feed</strain>
    </source>
</reference>
<feature type="domain" description="OmpR/PhoB-type" evidence="5">
    <location>
        <begin position="128"/>
        <end position="228"/>
    </location>
</feature>
<dbReference type="InterPro" id="IPR011006">
    <property type="entry name" value="CheY-like_superfamily"/>
</dbReference>
<evidence type="ECO:0000256" key="2">
    <source>
        <dbReference type="PROSITE-ProRule" id="PRU00169"/>
    </source>
</evidence>
<evidence type="ECO:0000313" key="7">
    <source>
        <dbReference type="Proteomes" id="UP001529256"/>
    </source>
</evidence>
<evidence type="ECO:0000313" key="6">
    <source>
        <dbReference type="EMBL" id="MDM8270490.1"/>
    </source>
</evidence>
<sequence>MTRQKILLAEDDPLIVEGLSELLANEGFVVDSSPTQKGAVELACRPGADYALVLVDLTLAEGNGFAVCNAVKRVTPDVPVIFLTAADDELNTVTGLSMGADDYVAKPFRPRELVARIQAAIRRAHPGRATLRIGRVTIDPDRAYVEKDGREVLLSALEYRLLLLFAKNADKLVTRDMMRDALWDDAGAYVEENTLSVYIKRLRDKLEDDPTAPEIIVTVRGLGYKARSKGGVA</sequence>
<accession>A0ABT7V1L5</accession>
<feature type="modified residue" description="4-aspartylphosphate" evidence="2">
    <location>
        <position position="56"/>
    </location>
</feature>
<comment type="caution">
    <text evidence="6">The sequence shown here is derived from an EMBL/GenBank/DDBJ whole genome shotgun (WGS) entry which is preliminary data.</text>
</comment>
<gene>
    <name evidence="6" type="ORF">QUW25_02130</name>
</gene>
<dbReference type="PANTHER" id="PTHR48111:SF73">
    <property type="entry name" value="ALKALINE PHOSPHATASE SYNTHESIS TRANSCRIPTIONAL REGULATORY PROTEIN PHOP"/>
    <property type="match status" value="1"/>
</dbReference>
<dbReference type="RefSeq" id="WP_289510588.1">
    <property type="nucleotide sequence ID" value="NZ_JAUDEA010000002.1"/>
</dbReference>
<evidence type="ECO:0000256" key="3">
    <source>
        <dbReference type="PROSITE-ProRule" id="PRU01091"/>
    </source>
</evidence>
<dbReference type="PANTHER" id="PTHR48111">
    <property type="entry name" value="REGULATOR OF RPOS"/>
    <property type="match status" value="1"/>
</dbReference>
<keyword evidence="7" id="KW-1185">Reference proteome</keyword>
<reference evidence="6" key="2">
    <citation type="submission" date="2023-06" db="EMBL/GenBank/DDBJ databases">
        <authorList>
            <person name="Zeman M."/>
            <person name="Kubasova T."/>
            <person name="Jahodarova E."/>
            <person name="Nykrynova M."/>
            <person name="Rychlik I."/>
        </authorList>
    </citation>
    <scope>NUCLEOTIDE SEQUENCE</scope>
    <source>
        <strain evidence="6">153_Feed</strain>
    </source>
</reference>
<dbReference type="CDD" id="cd00383">
    <property type="entry name" value="trans_reg_C"/>
    <property type="match status" value="1"/>
</dbReference>
<evidence type="ECO:0000259" key="4">
    <source>
        <dbReference type="PROSITE" id="PS50110"/>
    </source>
</evidence>
<dbReference type="Pfam" id="PF00486">
    <property type="entry name" value="Trans_reg_C"/>
    <property type="match status" value="1"/>
</dbReference>
<dbReference type="Gene3D" id="6.10.250.690">
    <property type="match status" value="1"/>
</dbReference>
<dbReference type="InterPro" id="IPR001789">
    <property type="entry name" value="Sig_transdc_resp-reg_receiver"/>
</dbReference>
<dbReference type="Pfam" id="PF00072">
    <property type="entry name" value="Response_reg"/>
    <property type="match status" value="1"/>
</dbReference>
<dbReference type="SUPFAM" id="SSF52172">
    <property type="entry name" value="CheY-like"/>
    <property type="match status" value="1"/>
</dbReference>
<organism evidence="6 7">
    <name type="scientific">Thermophilibacter provencensis</name>
    <dbReference type="NCBI Taxonomy" id="1852386"/>
    <lineage>
        <taxon>Bacteria</taxon>
        <taxon>Bacillati</taxon>
        <taxon>Actinomycetota</taxon>
        <taxon>Coriobacteriia</taxon>
        <taxon>Coriobacteriales</taxon>
        <taxon>Atopobiaceae</taxon>
        <taxon>Thermophilibacter</taxon>
    </lineage>
</organism>
<name>A0ABT7V1L5_9ACTN</name>
<dbReference type="InterPro" id="IPR036388">
    <property type="entry name" value="WH-like_DNA-bd_sf"/>
</dbReference>
<keyword evidence="2" id="KW-0597">Phosphoprotein</keyword>
<dbReference type="InterPro" id="IPR001867">
    <property type="entry name" value="OmpR/PhoB-type_DNA-bd"/>
</dbReference>
<protein>
    <submittedName>
        <fullName evidence="6">Response regulator transcription factor</fullName>
    </submittedName>
</protein>
<dbReference type="SMART" id="SM00448">
    <property type="entry name" value="REC"/>
    <property type="match status" value="1"/>
</dbReference>
<feature type="DNA-binding region" description="OmpR/PhoB-type" evidence="3">
    <location>
        <begin position="128"/>
        <end position="228"/>
    </location>
</feature>
<dbReference type="PROSITE" id="PS50110">
    <property type="entry name" value="RESPONSE_REGULATORY"/>
    <property type="match status" value="1"/>
</dbReference>
<feature type="domain" description="Response regulatory" evidence="4">
    <location>
        <begin position="5"/>
        <end position="121"/>
    </location>
</feature>
<dbReference type="Proteomes" id="UP001529256">
    <property type="component" value="Unassembled WGS sequence"/>
</dbReference>
<dbReference type="EMBL" id="JAUDEA010000002">
    <property type="protein sequence ID" value="MDM8270490.1"/>
    <property type="molecule type" value="Genomic_DNA"/>
</dbReference>
<dbReference type="Gene3D" id="1.10.10.10">
    <property type="entry name" value="Winged helix-like DNA-binding domain superfamily/Winged helix DNA-binding domain"/>
    <property type="match status" value="1"/>
</dbReference>
<dbReference type="SMART" id="SM00862">
    <property type="entry name" value="Trans_reg_C"/>
    <property type="match status" value="1"/>
</dbReference>
<evidence type="ECO:0000256" key="1">
    <source>
        <dbReference type="ARBA" id="ARBA00023125"/>
    </source>
</evidence>
<dbReference type="Gene3D" id="3.40.50.2300">
    <property type="match status" value="1"/>
</dbReference>
<evidence type="ECO:0000259" key="5">
    <source>
        <dbReference type="PROSITE" id="PS51755"/>
    </source>
</evidence>
<dbReference type="InterPro" id="IPR039420">
    <property type="entry name" value="WalR-like"/>
</dbReference>